<organism evidence="9 10">
    <name type="scientific">Treponema primitia (strain ATCC BAA-887 / DSM 12427 / ZAS-2)</name>
    <dbReference type="NCBI Taxonomy" id="545694"/>
    <lineage>
        <taxon>Bacteria</taxon>
        <taxon>Pseudomonadati</taxon>
        <taxon>Spirochaetota</taxon>
        <taxon>Spirochaetia</taxon>
        <taxon>Spirochaetales</taxon>
        <taxon>Treponemataceae</taxon>
        <taxon>Treponema</taxon>
    </lineage>
</organism>
<accession>F5YLB0</accession>
<gene>
    <name evidence="9" type="ordered locus">TREPR_0532</name>
</gene>
<dbReference type="FunFam" id="1.10.3470.10:FF:000001">
    <property type="entry name" value="Vitamin B12 ABC transporter permease BtuC"/>
    <property type="match status" value="1"/>
</dbReference>
<evidence type="ECO:0000256" key="2">
    <source>
        <dbReference type="ARBA" id="ARBA00007935"/>
    </source>
</evidence>
<evidence type="ECO:0000256" key="1">
    <source>
        <dbReference type="ARBA" id="ARBA00004651"/>
    </source>
</evidence>
<feature type="transmembrane region" description="Helical" evidence="8">
    <location>
        <begin position="221"/>
        <end position="245"/>
    </location>
</feature>
<feature type="transmembrane region" description="Helical" evidence="8">
    <location>
        <begin position="89"/>
        <end position="106"/>
    </location>
</feature>
<evidence type="ECO:0000256" key="5">
    <source>
        <dbReference type="ARBA" id="ARBA00022692"/>
    </source>
</evidence>
<dbReference type="RefSeq" id="WP_015709488.1">
    <property type="nucleotide sequence ID" value="NC_015578.1"/>
</dbReference>
<feature type="transmembrane region" description="Helical" evidence="8">
    <location>
        <begin position="18"/>
        <end position="40"/>
    </location>
</feature>
<evidence type="ECO:0000313" key="9">
    <source>
        <dbReference type="EMBL" id="AEF86459.1"/>
    </source>
</evidence>
<dbReference type="GO" id="GO:0005886">
    <property type="term" value="C:plasma membrane"/>
    <property type="evidence" value="ECO:0007669"/>
    <property type="project" value="UniProtKB-SubCell"/>
</dbReference>
<dbReference type="EMBL" id="CP001843">
    <property type="protein sequence ID" value="AEF86459.1"/>
    <property type="molecule type" value="Genomic_DNA"/>
</dbReference>
<dbReference type="SUPFAM" id="SSF81345">
    <property type="entry name" value="ABC transporter involved in vitamin B12 uptake, BtuC"/>
    <property type="match status" value="1"/>
</dbReference>
<feature type="transmembrane region" description="Helical" evidence="8">
    <location>
        <begin position="265"/>
        <end position="294"/>
    </location>
</feature>
<dbReference type="STRING" id="545694.TREPR_0532"/>
<keyword evidence="10" id="KW-1185">Reference proteome</keyword>
<dbReference type="eggNOG" id="COG0609">
    <property type="taxonomic scope" value="Bacteria"/>
</dbReference>
<dbReference type="PANTHER" id="PTHR30472">
    <property type="entry name" value="FERRIC ENTEROBACTIN TRANSPORT SYSTEM PERMEASE PROTEIN"/>
    <property type="match status" value="1"/>
</dbReference>
<dbReference type="Proteomes" id="UP000009223">
    <property type="component" value="Chromosome"/>
</dbReference>
<evidence type="ECO:0000256" key="4">
    <source>
        <dbReference type="ARBA" id="ARBA00022475"/>
    </source>
</evidence>
<evidence type="ECO:0000256" key="6">
    <source>
        <dbReference type="ARBA" id="ARBA00022989"/>
    </source>
</evidence>
<evidence type="ECO:0000256" key="8">
    <source>
        <dbReference type="SAM" id="Phobius"/>
    </source>
</evidence>
<proteinExistence type="inferred from homology"/>
<name>F5YLB0_TREPZ</name>
<keyword evidence="7 8" id="KW-0472">Membrane</keyword>
<feature type="transmembrane region" description="Helical" evidence="8">
    <location>
        <begin position="306"/>
        <end position="327"/>
    </location>
</feature>
<dbReference type="HOGENOM" id="CLU_013016_0_2_12"/>
<evidence type="ECO:0000313" key="10">
    <source>
        <dbReference type="Proteomes" id="UP000009223"/>
    </source>
</evidence>
<comment type="subcellular location">
    <subcellularLocation>
        <location evidence="1">Cell membrane</location>
        <topology evidence="1">Multi-pass membrane protein</topology>
    </subcellularLocation>
</comment>
<reference evidence="9 10" key="2">
    <citation type="journal article" date="2011" name="ISME J.">
        <title>RNA-seq reveals cooperative metabolic interactions between two termite-gut spirochete species in co-culture.</title>
        <authorList>
            <person name="Rosenthal A.Z."/>
            <person name="Matson E.G."/>
            <person name="Eldar A."/>
            <person name="Leadbetter J.R."/>
        </authorList>
    </citation>
    <scope>NUCLEOTIDE SEQUENCE [LARGE SCALE GENOMIC DNA]</scope>
    <source>
        <strain evidence="10">ATCC BAA-887 / DSM 12427 / ZAS-2</strain>
    </source>
</reference>
<dbReference type="GO" id="GO:0022857">
    <property type="term" value="F:transmembrane transporter activity"/>
    <property type="evidence" value="ECO:0007669"/>
    <property type="project" value="InterPro"/>
</dbReference>
<protein>
    <submittedName>
        <fullName evidence="9">HmuU protein</fullName>
    </submittedName>
</protein>
<evidence type="ECO:0000256" key="3">
    <source>
        <dbReference type="ARBA" id="ARBA00022448"/>
    </source>
</evidence>
<dbReference type="Pfam" id="PF01032">
    <property type="entry name" value="FecCD"/>
    <property type="match status" value="1"/>
</dbReference>
<dbReference type="InterPro" id="IPR037294">
    <property type="entry name" value="ABC_BtuC-like"/>
</dbReference>
<reference evidence="10" key="1">
    <citation type="submission" date="2009-12" db="EMBL/GenBank/DDBJ databases">
        <title>Complete sequence of Treponema primitia strain ZAS-2.</title>
        <authorList>
            <person name="Tetu S.G."/>
            <person name="Matson E."/>
            <person name="Ren Q."/>
            <person name="Seshadri R."/>
            <person name="Elbourne L."/>
            <person name="Hassan K.A."/>
            <person name="Durkin A."/>
            <person name="Radune D."/>
            <person name="Mohamoud Y."/>
            <person name="Shay R."/>
            <person name="Jin S."/>
            <person name="Zhang X."/>
            <person name="Lucey K."/>
            <person name="Ballor N.R."/>
            <person name="Ottesen E."/>
            <person name="Rosenthal R."/>
            <person name="Allen A."/>
            <person name="Leadbetter J.R."/>
            <person name="Paulsen I.T."/>
        </authorList>
    </citation>
    <scope>NUCLEOTIDE SEQUENCE [LARGE SCALE GENOMIC DNA]</scope>
    <source>
        <strain evidence="10">ATCC BAA-887 / DSM 12427 / ZAS-2</strain>
    </source>
</reference>
<keyword evidence="3" id="KW-0813">Transport</keyword>
<feature type="transmembrane region" description="Helical" evidence="8">
    <location>
        <begin position="143"/>
        <end position="164"/>
    </location>
</feature>
<feature type="transmembrane region" description="Helical" evidence="8">
    <location>
        <begin position="333"/>
        <end position="352"/>
    </location>
</feature>
<dbReference type="AlphaFoldDB" id="F5YLB0"/>
<keyword evidence="5 8" id="KW-0812">Transmembrane</keyword>
<dbReference type="CDD" id="cd06550">
    <property type="entry name" value="TM_ABC_iron-siderophores_like"/>
    <property type="match status" value="1"/>
</dbReference>
<keyword evidence="6 8" id="KW-1133">Transmembrane helix</keyword>
<feature type="transmembrane region" description="Helical" evidence="8">
    <location>
        <begin position="176"/>
        <end position="209"/>
    </location>
</feature>
<dbReference type="GO" id="GO:0033214">
    <property type="term" value="P:siderophore-iron import into cell"/>
    <property type="evidence" value="ECO:0007669"/>
    <property type="project" value="TreeGrafter"/>
</dbReference>
<dbReference type="Gene3D" id="1.10.3470.10">
    <property type="entry name" value="ABC transporter involved in vitamin B12 uptake, BtuC"/>
    <property type="match status" value="1"/>
</dbReference>
<dbReference type="InterPro" id="IPR000522">
    <property type="entry name" value="ABC_transptr_permease_BtuC"/>
</dbReference>
<dbReference type="PANTHER" id="PTHR30472:SF25">
    <property type="entry name" value="ABC TRANSPORTER PERMEASE PROTEIN MJ0876-RELATED"/>
    <property type="match status" value="1"/>
</dbReference>
<feature type="transmembrane region" description="Helical" evidence="8">
    <location>
        <begin position="60"/>
        <end position="82"/>
    </location>
</feature>
<sequence length="360" mass="37384">MKTVDPVQAYRAIRKRCFLLGLLLWVALVLAVIFTLGMGAMDIPASSILRILSAKLRTAFFGPVGSPEALAGISSGMVAVVWELRLPRILLSILAGAGLAVAGVIFQGILQNPLADPYTLGISTGAAFGASLAIFFNITLGLLLPVSSAALVFAALTLALVLLIAQRSSGLVSANLIMAGIILSAILSAGISFLKMLSGENVGAIVFWLMGSLSAKGWNEALLLATVVPAALVLARIFAADLNILTLGSRSAESLGVQVKRTRLFYLFLGATISAVCVSTCGVIGFVGLIVPHLLRMAVTSDNRLLIPLSALLGGLLLCAADTFARLLSGGEIPVGVLTTLLGGPFFIFIFLRQKGGRGL</sequence>
<comment type="similarity">
    <text evidence="2">Belongs to the binding-protein-dependent transport system permease family. FecCD subfamily.</text>
</comment>
<keyword evidence="4" id="KW-1003">Cell membrane</keyword>
<evidence type="ECO:0000256" key="7">
    <source>
        <dbReference type="ARBA" id="ARBA00023136"/>
    </source>
</evidence>
<dbReference type="KEGG" id="tpi:TREPR_0532"/>
<feature type="transmembrane region" description="Helical" evidence="8">
    <location>
        <begin position="118"/>
        <end position="136"/>
    </location>
</feature>